<organism evidence="2 3">
    <name type="scientific">Sinomicrobium pectinilyticum</name>
    <dbReference type="NCBI Taxonomy" id="1084421"/>
    <lineage>
        <taxon>Bacteria</taxon>
        <taxon>Pseudomonadati</taxon>
        <taxon>Bacteroidota</taxon>
        <taxon>Flavobacteriia</taxon>
        <taxon>Flavobacteriales</taxon>
        <taxon>Flavobacteriaceae</taxon>
        <taxon>Sinomicrobium</taxon>
    </lineage>
</organism>
<gene>
    <name evidence="2" type="ORF">ED312_14060</name>
</gene>
<accession>A0A3N0E890</accession>
<evidence type="ECO:0000313" key="2">
    <source>
        <dbReference type="EMBL" id="RNL84065.1"/>
    </source>
</evidence>
<reference evidence="2 3" key="1">
    <citation type="submission" date="2018-10" db="EMBL/GenBank/DDBJ databases">
        <title>Sinomicrobium pectinilyticum sp. nov., a pectinase-producing bacterium isolated from alkaline and saline soil, and emended description of the genus Sinomicrobium.</title>
        <authorList>
            <person name="Cheng B."/>
            <person name="Li C."/>
            <person name="Lai Q."/>
            <person name="Du M."/>
            <person name="Shao Z."/>
            <person name="Xu P."/>
            <person name="Yang C."/>
        </authorList>
    </citation>
    <scope>NUCLEOTIDE SEQUENCE [LARGE SCALE GENOMIC DNA]</scope>
    <source>
        <strain evidence="2 3">5DNS001</strain>
    </source>
</reference>
<keyword evidence="3" id="KW-1185">Reference proteome</keyword>
<name>A0A3N0E890_SINP1</name>
<dbReference type="EMBL" id="RJTM01000099">
    <property type="protein sequence ID" value="RNL84065.1"/>
    <property type="molecule type" value="Genomic_DNA"/>
</dbReference>
<comment type="caution">
    <text evidence="2">The sequence shown here is derived from an EMBL/GenBank/DDBJ whole genome shotgun (WGS) entry which is preliminary data.</text>
</comment>
<sequence length="100" mass="10970">MVQVPIKIPALSPSPSPLYMACLFCCLYIFLKFSGAIIFASLSAFQNPGEAFRKASPGLCDYLLVNFPFLRNCSSFIPSANSGIAFGSFMLLFRQTKNTL</sequence>
<proteinExistence type="predicted"/>
<protein>
    <submittedName>
        <fullName evidence="2">Uncharacterized protein</fullName>
    </submittedName>
</protein>
<evidence type="ECO:0000256" key="1">
    <source>
        <dbReference type="SAM" id="Phobius"/>
    </source>
</evidence>
<keyword evidence="1" id="KW-0812">Transmembrane</keyword>
<feature type="transmembrane region" description="Helical" evidence="1">
    <location>
        <begin position="18"/>
        <end position="45"/>
    </location>
</feature>
<evidence type="ECO:0000313" key="3">
    <source>
        <dbReference type="Proteomes" id="UP000267469"/>
    </source>
</evidence>
<dbReference type="AlphaFoldDB" id="A0A3N0E890"/>
<keyword evidence="1" id="KW-1133">Transmembrane helix</keyword>
<dbReference type="Proteomes" id="UP000267469">
    <property type="component" value="Unassembled WGS sequence"/>
</dbReference>
<keyword evidence="1" id="KW-0472">Membrane</keyword>